<evidence type="ECO:0000313" key="9">
    <source>
        <dbReference type="Proteomes" id="UP000503096"/>
    </source>
</evidence>
<feature type="transmembrane region" description="Helical" evidence="6">
    <location>
        <begin position="94"/>
        <end position="113"/>
    </location>
</feature>
<dbReference type="PROSITE" id="PS51257">
    <property type="entry name" value="PROKAR_LIPOPROTEIN"/>
    <property type="match status" value="1"/>
</dbReference>
<evidence type="ECO:0000256" key="4">
    <source>
        <dbReference type="ARBA" id="ARBA00022989"/>
    </source>
</evidence>
<comment type="subcellular location">
    <subcellularLocation>
        <location evidence="1">Membrane</location>
        <topology evidence="1">Multi-pass membrane protein</topology>
    </subcellularLocation>
</comment>
<dbReference type="KEGG" id="upl:DSM104440_00745"/>
<keyword evidence="4 6" id="KW-1133">Transmembrane helix</keyword>
<feature type="transmembrane region" description="Helical" evidence="6">
    <location>
        <begin position="217"/>
        <end position="238"/>
    </location>
</feature>
<feature type="transmembrane region" description="Helical" evidence="6">
    <location>
        <begin position="273"/>
        <end position="291"/>
    </location>
</feature>
<feature type="transmembrane region" description="Helical" evidence="6">
    <location>
        <begin position="250"/>
        <end position="267"/>
    </location>
</feature>
<dbReference type="Proteomes" id="UP000503096">
    <property type="component" value="Chromosome"/>
</dbReference>
<dbReference type="Pfam" id="PF00892">
    <property type="entry name" value="EamA"/>
    <property type="match status" value="2"/>
</dbReference>
<proteinExistence type="inferred from homology"/>
<dbReference type="InParanoid" id="A0A6M4H5N2"/>
<dbReference type="PANTHER" id="PTHR32322:SF2">
    <property type="entry name" value="EAMA DOMAIN-CONTAINING PROTEIN"/>
    <property type="match status" value="1"/>
</dbReference>
<feature type="transmembrane region" description="Helical" evidence="6">
    <location>
        <begin position="187"/>
        <end position="205"/>
    </location>
</feature>
<dbReference type="AlphaFoldDB" id="A0A6M4H5N2"/>
<dbReference type="PANTHER" id="PTHR32322">
    <property type="entry name" value="INNER MEMBRANE TRANSPORTER"/>
    <property type="match status" value="1"/>
</dbReference>
<evidence type="ECO:0000256" key="5">
    <source>
        <dbReference type="ARBA" id="ARBA00023136"/>
    </source>
</evidence>
<dbReference type="InterPro" id="IPR000620">
    <property type="entry name" value="EamA_dom"/>
</dbReference>
<sequence>MRSEGVSNLQLFAACVAIWSTTWLAITYQLGVVAPEASVAYRFGLASLMLFGWCWMRGLSLRFSGRVHAWIALQGVLMFSASYIFVYYAEEHVVSGLVAVGFSATPLISMLGMRVAFGTPITQRMTIGSILGIVGITLVYWPEFGKFQGDRNSALGVIFTVVAVTLSMLGSLVANRNQNEKINIWPTMAWGMLYGTACSIAWTLVAGKEFAFVTTPAYVLSLLYLAVFGTILAFGSYLTLLGRIGAARSGFIGVMVPVLALVISSVFEGFHWQLLTFAGVLVCIAGNAIILRRFEAPRPAAKTA</sequence>
<feature type="transmembrane region" description="Helical" evidence="6">
    <location>
        <begin position="125"/>
        <end position="142"/>
    </location>
</feature>
<feature type="domain" description="EamA" evidence="7">
    <location>
        <begin position="156"/>
        <end position="291"/>
    </location>
</feature>
<dbReference type="InterPro" id="IPR050638">
    <property type="entry name" value="AA-Vitamin_Transporters"/>
</dbReference>
<reference evidence="8 9" key="1">
    <citation type="submission" date="2020-04" db="EMBL/GenBank/DDBJ databases">
        <title>Usitatibacter rugosus gen. nov., sp. nov. and Usitatibacter palustris sp. nov., novel members of Usitatibacteraceae fam. nov. within the order Nitrosomonadales isolated from soil.</title>
        <authorList>
            <person name="Huber K.J."/>
            <person name="Neumann-Schaal M."/>
            <person name="Geppert A."/>
            <person name="Luckner M."/>
            <person name="Wanner G."/>
            <person name="Overmann J."/>
        </authorList>
    </citation>
    <scope>NUCLEOTIDE SEQUENCE [LARGE SCALE GENOMIC DNA]</scope>
    <source>
        <strain evidence="8 9">Swamp67</strain>
    </source>
</reference>
<evidence type="ECO:0000256" key="2">
    <source>
        <dbReference type="ARBA" id="ARBA00007362"/>
    </source>
</evidence>
<dbReference type="EMBL" id="CP053073">
    <property type="protein sequence ID" value="QJR13953.1"/>
    <property type="molecule type" value="Genomic_DNA"/>
</dbReference>
<keyword evidence="3 6" id="KW-0812">Transmembrane</keyword>
<dbReference type="SUPFAM" id="SSF103481">
    <property type="entry name" value="Multidrug resistance efflux transporter EmrE"/>
    <property type="match status" value="2"/>
</dbReference>
<dbReference type="GO" id="GO:0016020">
    <property type="term" value="C:membrane"/>
    <property type="evidence" value="ECO:0007669"/>
    <property type="project" value="UniProtKB-SubCell"/>
</dbReference>
<feature type="transmembrane region" description="Helical" evidence="6">
    <location>
        <begin position="39"/>
        <end position="56"/>
    </location>
</feature>
<dbReference type="FunCoup" id="A0A6M4H5N2">
    <property type="interactions" value="364"/>
</dbReference>
<feature type="transmembrane region" description="Helical" evidence="6">
    <location>
        <begin position="68"/>
        <end position="88"/>
    </location>
</feature>
<comment type="similarity">
    <text evidence="2">Belongs to the EamA transporter family.</text>
</comment>
<evidence type="ECO:0000313" key="8">
    <source>
        <dbReference type="EMBL" id="QJR13953.1"/>
    </source>
</evidence>
<organism evidence="8 9">
    <name type="scientific">Usitatibacter palustris</name>
    <dbReference type="NCBI Taxonomy" id="2732487"/>
    <lineage>
        <taxon>Bacteria</taxon>
        <taxon>Pseudomonadati</taxon>
        <taxon>Pseudomonadota</taxon>
        <taxon>Betaproteobacteria</taxon>
        <taxon>Nitrosomonadales</taxon>
        <taxon>Usitatibacteraceae</taxon>
        <taxon>Usitatibacter</taxon>
    </lineage>
</organism>
<keyword evidence="5 6" id="KW-0472">Membrane</keyword>
<feature type="transmembrane region" description="Helical" evidence="6">
    <location>
        <begin position="12"/>
        <end position="33"/>
    </location>
</feature>
<name>A0A6M4H5N2_9PROT</name>
<gene>
    <name evidence="8" type="ORF">DSM104440_00745</name>
</gene>
<protein>
    <recommendedName>
        <fullName evidence="7">EamA domain-containing protein</fullName>
    </recommendedName>
</protein>
<feature type="transmembrane region" description="Helical" evidence="6">
    <location>
        <begin position="154"/>
        <end position="175"/>
    </location>
</feature>
<keyword evidence="9" id="KW-1185">Reference proteome</keyword>
<evidence type="ECO:0000256" key="6">
    <source>
        <dbReference type="SAM" id="Phobius"/>
    </source>
</evidence>
<dbReference type="InterPro" id="IPR037185">
    <property type="entry name" value="EmrE-like"/>
</dbReference>
<evidence type="ECO:0000256" key="1">
    <source>
        <dbReference type="ARBA" id="ARBA00004141"/>
    </source>
</evidence>
<evidence type="ECO:0000259" key="7">
    <source>
        <dbReference type="Pfam" id="PF00892"/>
    </source>
</evidence>
<feature type="domain" description="EamA" evidence="7">
    <location>
        <begin position="11"/>
        <end position="140"/>
    </location>
</feature>
<evidence type="ECO:0000256" key="3">
    <source>
        <dbReference type="ARBA" id="ARBA00022692"/>
    </source>
</evidence>
<accession>A0A6M4H5N2</accession>